<evidence type="ECO:0000313" key="8">
    <source>
        <dbReference type="EMBL" id="MCU6793974.1"/>
    </source>
</evidence>
<gene>
    <name evidence="8" type="ORF">OB236_17870</name>
</gene>
<sequence>MATIIGSAGIPMKINKHCGLMHLKITIADKKVATTGSFNYSKPASTTKDEVLMVMRGEEVAKSFTEQFEKMWNNTKEFETIEKKIVQ</sequence>
<evidence type="ECO:0000256" key="4">
    <source>
        <dbReference type="ARBA" id="ARBA00022801"/>
    </source>
</evidence>
<dbReference type="EC" id="3.1.4.4" evidence="3"/>
<feature type="domain" description="PLD phosphodiesterase" evidence="7">
    <location>
        <begin position="17"/>
        <end position="44"/>
    </location>
</feature>
<dbReference type="PANTHER" id="PTHR43856:SF1">
    <property type="entry name" value="MITOCHONDRIAL CARDIOLIPIN HYDROLASE"/>
    <property type="match status" value="1"/>
</dbReference>
<dbReference type="Gene3D" id="3.30.870.10">
    <property type="entry name" value="Endonuclease Chain A"/>
    <property type="match status" value="1"/>
</dbReference>
<protein>
    <recommendedName>
        <fullName evidence="3">phospholipase D</fullName>
        <ecNumber evidence="3">3.1.4.4</ecNumber>
    </recommendedName>
</protein>
<dbReference type="PROSITE" id="PS50035">
    <property type="entry name" value="PLD"/>
    <property type="match status" value="1"/>
</dbReference>
<evidence type="ECO:0000256" key="5">
    <source>
        <dbReference type="ARBA" id="ARBA00022963"/>
    </source>
</evidence>
<evidence type="ECO:0000256" key="1">
    <source>
        <dbReference type="ARBA" id="ARBA00000798"/>
    </source>
</evidence>
<keyword evidence="6" id="KW-0443">Lipid metabolism</keyword>
<dbReference type="InterPro" id="IPR051406">
    <property type="entry name" value="PLD_domain"/>
</dbReference>
<organism evidence="8 9">
    <name type="scientific">Paenibacillus baimaensis</name>
    <dbReference type="NCBI Taxonomy" id="2982185"/>
    <lineage>
        <taxon>Bacteria</taxon>
        <taxon>Bacillati</taxon>
        <taxon>Bacillota</taxon>
        <taxon>Bacilli</taxon>
        <taxon>Bacillales</taxon>
        <taxon>Paenibacillaceae</taxon>
        <taxon>Paenibacillus</taxon>
    </lineage>
</organism>
<keyword evidence="5" id="KW-0442">Lipid degradation</keyword>
<dbReference type="InterPro" id="IPR001736">
    <property type="entry name" value="PLipase_D/transphosphatidylase"/>
</dbReference>
<proteinExistence type="inferred from homology"/>
<evidence type="ECO:0000313" key="9">
    <source>
        <dbReference type="Proteomes" id="UP001652445"/>
    </source>
</evidence>
<evidence type="ECO:0000256" key="2">
    <source>
        <dbReference type="ARBA" id="ARBA00008664"/>
    </source>
</evidence>
<evidence type="ECO:0000256" key="6">
    <source>
        <dbReference type="ARBA" id="ARBA00023098"/>
    </source>
</evidence>
<dbReference type="EMBL" id="JAOQIO010000071">
    <property type="protein sequence ID" value="MCU6793974.1"/>
    <property type="molecule type" value="Genomic_DNA"/>
</dbReference>
<dbReference type="Pfam" id="PF13091">
    <property type="entry name" value="PLDc_2"/>
    <property type="match status" value="1"/>
</dbReference>
<comment type="caution">
    <text evidence="8">The sequence shown here is derived from an EMBL/GenBank/DDBJ whole genome shotgun (WGS) entry which is preliminary data.</text>
</comment>
<accession>A0ABT2UJY9</accession>
<comment type="catalytic activity">
    <reaction evidence="1">
        <text>a 1,2-diacyl-sn-glycero-3-phosphocholine + H2O = a 1,2-diacyl-sn-glycero-3-phosphate + choline + H(+)</text>
        <dbReference type="Rhea" id="RHEA:14445"/>
        <dbReference type="ChEBI" id="CHEBI:15354"/>
        <dbReference type="ChEBI" id="CHEBI:15377"/>
        <dbReference type="ChEBI" id="CHEBI:15378"/>
        <dbReference type="ChEBI" id="CHEBI:57643"/>
        <dbReference type="ChEBI" id="CHEBI:58608"/>
        <dbReference type="EC" id="3.1.4.4"/>
    </reaction>
</comment>
<dbReference type="PANTHER" id="PTHR43856">
    <property type="entry name" value="CARDIOLIPIN HYDROLASE"/>
    <property type="match status" value="1"/>
</dbReference>
<name>A0ABT2UJY9_9BACL</name>
<keyword evidence="4" id="KW-0378">Hydrolase</keyword>
<reference evidence="8 9" key="1">
    <citation type="submission" date="2022-09" db="EMBL/GenBank/DDBJ databases">
        <authorList>
            <person name="Han X.L."/>
            <person name="Wang Q."/>
            <person name="Lu T."/>
        </authorList>
    </citation>
    <scope>NUCLEOTIDE SEQUENCE [LARGE SCALE GENOMIC DNA]</scope>
    <source>
        <strain evidence="8 9">WQ 127069</strain>
    </source>
</reference>
<dbReference type="Proteomes" id="UP001652445">
    <property type="component" value="Unassembled WGS sequence"/>
</dbReference>
<keyword evidence="9" id="KW-1185">Reference proteome</keyword>
<dbReference type="InterPro" id="IPR025202">
    <property type="entry name" value="PLD-like_dom"/>
</dbReference>
<evidence type="ECO:0000256" key="3">
    <source>
        <dbReference type="ARBA" id="ARBA00012027"/>
    </source>
</evidence>
<dbReference type="SUPFAM" id="SSF56024">
    <property type="entry name" value="Phospholipase D/nuclease"/>
    <property type="match status" value="1"/>
</dbReference>
<evidence type="ECO:0000259" key="7">
    <source>
        <dbReference type="PROSITE" id="PS50035"/>
    </source>
</evidence>
<comment type="similarity">
    <text evidence="2">Belongs to the phospholipase D family.</text>
</comment>